<dbReference type="Proteomes" id="UP000247811">
    <property type="component" value="Unassembled WGS sequence"/>
</dbReference>
<dbReference type="RefSeq" id="WP_110400533.1">
    <property type="nucleotide sequence ID" value="NZ_QJJS01000007.1"/>
</dbReference>
<gene>
    <name evidence="1" type="ORF">C7444_1079</name>
</gene>
<comment type="caution">
    <text evidence="1">The sequence shown here is derived from an EMBL/GenBank/DDBJ whole genome shotgun (WGS) entry which is preliminary data.</text>
</comment>
<evidence type="ECO:0000313" key="2">
    <source>
        <dbReference type="Proteomes" id="UP000247811"/>
    </source>
</evidence>
<dbReference type="AlphaFoldDB" id="A0A318H862"/>
<keyword evidence="2" id="KW-1185">Reference proteome</keyword>
<proteinExistence type="predicted"/>
<organism evidence="1 2">
    <name type="scientific">Sphaerotilus hippei</name>
    <dbReference type="NCBI Taxonomy" id="744406"/>
    <lineage>
        <taxon>Bacteria</taxon>
        <taxon>Pseudomonadati</taxon>
        <taxon>Pseudomonadota</taxon>
        <taxon>Betaproteobacteria</taxon>
        <taxon>Burkholderiales</taxon>
        <taxon>Sphaerotilaceae</taxon>
        <taxon>Sphaerotilus</taxon>
    </lineage>
</organism>
<evidence type="ECO:0000313" key="1">
    <source>
        <dbReference type="EMBL" id="PXW96103.1"/>
    </source>
</evidence>
<dbReference type="EMBL" id="QJJS01000007">
    <property type="protein sequence ID" value="PXW96103.1"/>
    <property type="molecule type" value="Genomic_DNA"/>
</dbReference>
<reference evidence="1 2" key="1">
    <citation type="submission" date="2018-05" db="EMBL/GenBank/DDBJ databases">
        <title>Genomic Encyclopedia of Type Strains, Phase IV (KMG-IV): sequencing the most valuable type-strain genomes for metagenomic binning, comparative biology and taxonomic classification.</title>
        <authorList>
            <person name="Goeker M."/>
        </authorList>
    </citation>
    <scope>NUCLEOTIDE SEQUENCE [LARGE SCALE GENOMIC DNA]</scope>
    <source>
        <strain evidence="1 2">DSM 566</strain>
    </source>
</reference>
<sequence>MNARPPDRLEFQGSEVRSAELGDEGLLTLVLSAAAVSRADGRTGHLRPVLLRLEGARIEVDGRLDEAFGTIAWGRWRAATGPWSAALEAPGRVQAPVRLELRLGHGTALVVEAVALEAVVPDGARFMESWAC</sequence>
<accession>A0A318H862</accession>
<protein>
    <submittedName>
        <fullName evidence="1">Uncharacterized protein</fullName>
    </submittedName>
</protein>
<name>A0A318H862_9BURK</name>